<evidence type="ECO:0000313" key="3">
    <source>
        <dbReference type="Proteomes" id="UP000586042"/>
    </source>
</evidence>
<organism evidence="2 3">
    <name type="scientific">Nonomuraea montanisoli</name>
    <dbReference type="NCBI Taxonomy" id="2741721"/>
    <lineage>
        <taxon>Bacteria</taxon>
        <taxon>Bacillati</taxon>
        <taxon>Actinomycetota</taxon>
        <taxon>Actinomycetes</taxon>
        <taxon>Streptosporangiales</taxon>
        <taxon>Streptosporangiaceae</taxon>
        <taxon>Nonomuraea</taxon>
    </lineage>
</organism>
<protein>
    <submittedName>
        <fullName evidence="2">Uncharacterized protein</fullName>
    </submittedName>
</protein>
<dbReference type="RefSeq" id="WP_175588392.1">
    <property type="nucleotide sequence ID" value="NZ_JABWGN010000002.1"/>
</dbReference>
<comment type="caution">
    <text evidence="2">The sequence shown here is derived from an EMBL/GenBank/DDBJ whole genome shotgun (WGS) entry which is preliminary data.</text>
</comment>
<dbReference type="EMBL" id="JABWGN010000002">
    <property type="protein sequence ID" value="NUW30970.1"/>
    <property type="molecule type" value="Genomic_DNA"/>
</dbReference>
<dbReference type="AlphaFoldDB" id="A0A7Y6I582"/>
<dbReference type="Proteomes" id="UP000586042">
    <property type="component" value="Unassembled WGS sequence"/>
</dbReference>
<name>A0A7Y6I582_9ACTN</name>
<reference evidence="2 3" key="1">
    <citation type="submission" date="2020-06" db="EMBL/GenBank/DDBJ databases">
        <title>Nonomuraea sp. SMC257, a novel actinomycete isolated from soil.</title>
        <authorList>
            <person name="Chanama M."/>
        </authorList>
    </citation>
    <scope>NUCLEOTIDE SEQUENCE [LARGE SCALE GENOMIC DNA]</scope>
    <source>
        <strain evidence="2 3">SMC257</strain>
    </source>
</reference>
<keyword evidence="3" id="KW-1185">Reference proteome</keyword>
<feature type="region of interest" description="Disordered" evidence="1">
    <location>
        <begin position="1"/>
        <end position="22"/>
    </location>
</feature>
<evidence type="ECO:0000313" key="2">
    <source>
        <dbReference type="EMBL" id="NUW30970.1"/>
    </source>
</evidence>
<evidence type="ECO:0000256" key="1">
    <source>
        <dbReference type="SAM" id="MobiDB-lite"/>
    </source>
</evidence>
<accession>A0A7Y6I582</accession>
<proteinExistence type="predicted"/>
<sequence length="91" mass="9638">MNPGRTAAMSGQSLPAPPAAARRRTFEAVGELESRGHGLMLVDEISDLVRRHSHAGGTSTRLHFTLGCPLGATQELEDALKFVLASACHTT</sequence>
<gene>
    <name evidence="2" type="ORF">HTZ77_05990</name>
</gene>